<dbReference type="AlphaFoldDB" id="A0AA95SBV2"/>
<dbReference type="InterPro" id="IPR028098">
    <property type="entry name" value="Glyco_trans_4-like_N"/>
</dbReference>
<gene>
    <name evidence="3" type="ORF">QNH39_22940</name>
</gene>
<dbReference type="Proteomes" id="UP001178288">
    <property type="component" value="Chromosome"/>
</dbReference>
<dbReference type="PANTHER" id="PTHR45947:SF3">
    <property type="entry name" value="SULFOQUINOVOSYL TRANSFERASE SQD2"/>
    <property type="match status" value="1"/>
</dbReference>
<dbReference type="KEGG" id="nnv:QNH39_22940"/>
<protein>
    <submittedName>
        <fullName evidence="3">Glycosyltransferase</fullName>
        <ecNumber evidence="3">2.4.-.-</ecNumber>
    </submittedName>
</protein>
<evidence type="ECO:0000313" key="3">
    <source>
        <dbReference type="EMBL" id="WHY85438.1"/>
    </source>
</evidence>
<keyword evidence="3" id="KW-0808">Transferase</keyword>
<proteinExistence type="predicted"/>
<dbReference type="Pfam" id="PF00534">
    <property type="entry name" value="Glycos_transf_1"/>
    <property type="match status" value="1"/>
</dbReference>
<dbReference type="EC" id="2.4.-.-" evidence="3"/>
<dbReference type="SUPFAM" id="SSF53756">
    <property type="entry name" value="UDP-Glycosyltransferase/glycogen phosphorylase"/>
    <property type="match status" value="1"/>
</dbReference>
<evidence type="ECO:0000259" key="1">
    <source>
        <dbReference type="Pfam" id="PF00534"/>
    </source>
</evidence>
<sequence length="380" mass="42168">MINILIKAVGENMKNKVTVISNMYPTNEHKSFGVFVKNQVEALRNKGLAVDVIAIDNPNKGKLNLLKKYGKWAFAFFVHLLFKGSRTSVVHAHYVFPSGWLAKWYKKLFGARFIVTAHGGDIDKMVKKSGRIFNMTKTILAEADHVIAVGQELYTTLESEFGVSRDKLSLINMGVNLDVFKVVDKSAARLRLGIPQNKTPLLFVGNIIEQKGLNDLIEAFAVLKKEQPDYELYIIGSNKDQGYFQKLETVIAETGLKESVHFLGTKQQAEVALWMAAAEVFVLPSHLEGFGLVALEAMACGTPVVGSNVGGLKYLLQQGNGMLVEAKNPAELKNALQTVLGSEELKQKLIRKGLEMAQENDQNIMTDKVINLYQLQKQKG</sequence>
<name>A0AA95SBV2_9BACI</name>
<organism evidence="3 4">
    <name type="scientific">Neobacillus novalis</name>
    <dbReference type="NCBI Taxonomy" id="220687"/>
    <lineage>
        <taxon>Bacteria</taxon>
        <taxon>Bacillati</taxon>
        <taxon>Bacillota</taxon>
        <taxon>Bacilli</taxon>
        <taxon>Bacillales</taxon>
        <taxon>Bacillaceae</taxon>
        <taxon>Neobacillus</taxon>
    </lineage>
</organism>
<dbReference type="GO" id="GO:0016757">
    <property type="term" value="F:glycosyltransferase activity"/>
    <property type="evidence" value="ECO:0007669"/>
    <property type="project" value="UniProtKB-KW"/>
</dbReference>
<dbReference type="InterPro" id="IPR001296">
    <property type="entry name" value="Glyco_trans_1"/>
</dbReference>
<keyword evidence="3" id="KW-0328">Glycosyltransferase</keyword>
<dbReference type="Gene3D" id="3.40.50.2000">
    <property type="entry name" value="Glycogen Phosphorylase B"/>
    <property type="match status" value="2"/>
</dbReference>
<evidence type="ECO:0000259" key="2">
    <source>
        <dbReference type="Pfam" id="PF13439"/>
    </source>
</evidence>
<accession>A0AA95SBV2</accession>
<dbReference type="InterPro" id="IPR050194">
    <property type="entry name" value="Glycosyltransferase_grp1"/>
</dbReference>
<dbReference type="EMBL" id="CP126114">
    <property type="protein sequence ID" value="WHY85438.1"/>
    <property type="molecule type" value="Genomic_DNA"/>
</dbReference>
<evidence type="ECO:0000313" key="4">
    <source>
        <dbReference type="Proteomes" id="UP001178288"/>
    </source>
</evidence>
<dbReference type="Pfam" id="PF13439">
    <property type="entry name" value="Glyco_transf_4"/>
    <property type="match status" value="1"/>
</dbReference>
<dbReference type="RefSeq" id="WP_283935852.1">
    <property type="nucleotide sequence ID" value="NZ_CP126114.1"/>
</dbReference>
<keyword evidence="4" id="KW-1185">Reference proteome</keyword>
<reference evidence="3" key="1">
    <citation type="submission" date="2023-05" db="EMBL/GenBank/DDBJ databases">
        <title>Comparative genomics of Bacillaceae isolates and their secondary metabolite potential.</title>
        <authorList>
            <person name="Song L."/>
            <person name="Nielsen L.J."/>
            <person name="Mohite O."/>
            <person name="Xu X."/>
            <person name="Weber T."/>
            <person name="Kovacs A.T."/>
        </authorList>
    </citation>
    <scope>NUCLEOTIDE SEQUENCE</scope>
    <source>
        <strain evidence="3">XLM17</strain>
    </source>
</reference>
<feature type="domain" description="Glycosyl transferase family 1" evidence="1">
    <location>
        <begin position="189"/>
        <end position="353"/>
    </location>
</feature>
<feature type="domain" description="Glycosyltransferase subfamily 4-like N-terminal" evidence="2">
    <location>
        <begin position="34"/>
        <end position="178"/>
    </location>
</feature>
<dbReference type="PANTHER" id="PTHR45947">
    <property type="entry name" value="SULFOQUINOVOSYL TRANSFERASE SQD2"/>
    <property type="match status" value="1"/>
</dbReference>